<reference evidence="1" key="2">
    <citation type="submission" date="2023-05" db="EMBL/GenBank/DDBJ databases">
        <authorList>
            <consortium name="Lawrence Berkeley National Laboratory"/>
            <person name="Steindorff A."/>
            <person name="Hensen N."/>
            <person name="Bonometti L."/>
            <person name="Westerberg I."/>
            <person name="Brannstrom I.O."/>
            <person name="Guillou S."/>
            <person name="Cros-Aarteil S."/>
            <person name="Calhoun S."/>
            <person name="Haridas S."/>
            <person name="Kuo A."/>
            <person name="Mondo S."/>
            <person name="Pangilinan J."/>
            <person name="Riley R."/>
            <person name="Labutti K."/>
            <person name="Andreopoulos B."/>
            <person name="Lipzen A."/>
            <person name="Chen C."/>
            <person name="Yanf M."/>
            <person name="Daum C."/>
            <person name="Ng V."/>
            <person name="Clum A."/>
            <person name="Ohm R."/>
            <person name="Martin F."/>
            <person name="Silar P."/>
            <person name="Natvig D."/>
            <person name="Lalanne C."/>
            <person name="Gautier V."/>
            <person name="Ament-Velasquez S.L."/>
            <person name="Kruys A."/>
            <person name="Hutchinson M.I."/>
            <person name="Powell A.J."/>
            <person name="Barry K."/>
            <person name="Miller A.N."/>
            <person name="Grigoriev I.V."/>
            <person name="Debuchy R."/>
            <person name="Gladieux P."/>
            <person name="Thoren M.H."/>
            <person name="Johannesson H."/>
        </authorList>
    </citation>
    <scope>NUCLEOTIDE SEQUENCE</scope>
    <source>
        <strain evidence="1">CBS 315.58</strain>
    </source>
</reference>
<reference evidence="1" key="1">
    <citation type="journal article" date="2023" name="Mol. Phylogenet. Evol.">
        <title>Genome-scale phylogeny and comparative genomics of the fungal order Sordariales.</title>
        <authorList>
            <person name="Hensen N."/>
            <person name="Bonometti L."/>
            <person name="Westerberg I."/>
            <person name="Brannstrom I.O."/>
            <person name="Guillou S."/>
            <person name="Cros-Aarteil S."/>
            <person name="Calhoun S."/>
            <person name="Haridas S."/>
            <person name="Kuo A."/>
            <person name="Mondo S."/>
            <person name="Pangilinan J."/>
            <person name="Riley R."/>
            <person name="LaButti K."/>
            <person name="Andreopoulos B."/>
            <person name="Lipzen A."/>
            <person name="Chen C."/>
            <person name="Yan M."/>
            <person name="Daum C."/>
            <person name="Ng V."/>
            <person name="Clum A."/>
            <person name="Steindorff A."/>
            <person name="Ohm R.A."/>
            <person name="Martin F."/>
            <person name="Silar P."/>
            <person name="Natvig D.O."/>
            <person name="Lalanne C."/>
            <person name="Gautier V."/>
            <person name="Ament-Velasquez S.L."/>
            <person name="Kruys A."/>
            <person name="Hutchinson M.I."/>
            <person name="Powell A.J."/>
            <person name="Barry K."/>
            <person name="Miller A.N."/>
            <person name="Grigoriev I.V."/>
            <person name="Debuchy R."/>
            <person name="Gladieux P."/>
            <person name="Hiltunen Thoren M."/>
            <person name="Johannesson H."/>
        </authorList>
    </citation>
    <scope>NUCLEOTIDE SEQUENCE</scope>
    <source>
        <strain evidence="1">CBS 315.58</strain>
    </source>
</reference>
<protein>
    <submittedName>
        <fullName evidence="1">Uncharacterized protein</fullName>
    </submittedName>
</protein>
<dbReference type="Proteomes" id="UP001303160">
    <property type="component" value="Unassembled WGS sequence"/>
</dbReference>
<dbReference type="AlphaFoldDB" id="A0AAN6XDN9"/>
<evidence type="ECO:0000313" key="2">
    <source>
        <dbReference type="Proteomes" id="UP001303160"/>
    </source>
</evidence>
<accession>A0AAN6XDN9</accession>
<organism evidence="1 2">
    <name type="scientific">Triangularia verruculosa</name>
    <dbReference type="NCBI Taxonomy" id="2587418"/>
    <lineage>
        <taxon>Eukaryota</taxon>
        <taxon>Fungi</taxon>
        <taxon>Dikarya</taxon>
        <taxon>Ascomycota</taxon>
        <taxon>Pezizomycotina</taxon>
        <taxon>Sordariomycetes</taxon>
        <taxon>Sordariomycetidae</taxon>
        <taxon>Sordariales</taxon>
        <taxon>Podosporaceae</taxon>
        <taxon>Triangularia</taxon>
    </lineage>
</organism>
<proteinExistence type="predicted"/>
<evidence type="ECO:0000313" key="1">
    <source>
        <dbReference type="EMBL" id="KAK4198223.1"/>
    </source>
</evidence>
<gene>
    <name evidence="1" type="ORF">QBC40DRAFT_298621</name>
</gene>
<comment type="caution">
    <text evidence="1">The sequence shown here is derived from an EMBL/GenBank/DDBJ whole genome shotgun (WGS) entry which is preliminary data.</text>
</comment>
<dbReference type="EMBL" id="MU863949">
    <property type="protein sequence ID" value="KAK4198223.1"/>
    <property type="molecule type" value="Genomic_DNA"/>
</dbReference>
<sequence length="564" mass="64632">MALQSPPISLVGVTLAIDHVLDQLSTEDIEALSRTSKCLHEYLLGYYLHIRARRHLSPEARRAAMTLACLFEHAETYPEPRGSRSWFSLAENAVVDVINGRNNETVDSALPEKPRLLFDLFRDSDARRLKRNRSSLIKTIVPYVWLYQQQGDKYKRGGDAASRFDVNHIFHSRTYQSVCQEFKKGRTNNRLNPSHGQENTMTTPAPRLFSMMGTTLVMNNILDNCPMEEIEILFHTSKQLHEYISDGYLLRRARRNMSPEGFDAAIMLVLLCQRAERFGSTKSQLLLGAEIKQIRKILQDKEEAQVIANVLGSGRRPLSKTELSRMETGLIRGEILLFLQAVYPDMKRFGRTAFTTIFLRTLHDYEVEEALTALDFLQENPMEMEDPRGYRILYLFDACRALLAQTYYRSYFVEHYKASPGGCIRIGGLRNEVGRDVAQCHINHVKRDVKGPNEAWLAYSRHFPMDLEPMSDGLADTDPDERKILLPPLMLAGPDTTTTCHTVDKYRRYGWTWLDSDTIQALKLNDRSALAEDLRGSHSLHDEVVAFHRLPRRCTETFVKLATS</sequence>
<keyword evidence="2" id="KW-1185">Reference proteome</keyword>
<name>A0AAN6XDN9_9PEZI</name>